<name>A0A1X7FIE9_9PROT</name>
<sequence length="459" mass="50467">MAGIGFALRRLARRDDLLGVLQGYAHSAFITSGPWMFTILALAGITLFGRDLVGPEQLTLFRVVVIYNFCFSVVFTGPLVLVATRYLADAIYAKEVEAAPGMLLATLGLAYAIAGLTAGPFYPLFSGLPLPIMLGGLANFFLVCGIWVVSIFLSALKDYLAVTIAFGVGMTTGMVGAVLLGDRFGAAGMIWGFSAGLAVIQFGLIARVLAEYPYPVGRLFDFLSYFRKYADLALIGFFANAAVWTDKWIMWFAPERELVSGAMAIYSAYDGAMFIAYLTTLPALTLFTVNIETRFFEHYQAFYRDIQKHATFDQIARNHRAIIAALLDSSRNLVILQGAVCAVCIFLAPAIVGAIGLQYQQIGMFRFGVLGAFFQVMFLFCTVILAYFDLRARNLTVQLVYLATNAGFTLLFSRMGFPWYGYGYFLSSLLAFAVAYLMVADAVRRLPYFAFVANNPSVR</sequence>
<protein>
    <submittedName>
        <fullName evidence="2">Uncharacterized membrane protein</fullName>
    </submittedName>
</protein>
<dbReference type="STRING" id="286727.SAMN02982917_2919"/>
<dbReference type="OrthoDB" id="37830at2"/>
<feature type="transmembrane region" description="Helical" evidence="1">
    <location>
        <begin position="186"/>
        <end position="209"/>
    </location>
</feature>
<dbReference type="Proteomes" id="UP000192936">
    <property type="component" value="Unassembled WGS sequence"/>
</dbReference>
<feature type="transmembrane region" description="Helical" evidence="1">
    <location>
        <begin position="65"/>
        <end position="88"/>
    </location>
</feature>
<feature type="transmembrane region" description="Helical" evidence="1">
    <location>
        <begin position="128"/>
        <end position="152"/>
    </location>
</feature>
<dbReference type="RefSeq" id="WP_085086445.1">
    <property type="nucleotide sequence ID" value="NZ_FXAK01000005.1"/>
</dbReference>
<feature type="transmembrane region" description="Helical" evidence="1">
    <location>
        <begin position="365"/>
        <end position="388"/>
    </location>
</feature>
<dbReference type="AlphaFoldDB" id="A0A1X7FIE9"/>
<keyword evidence="1" id="KW-0812">Transmembrane</keyword>
<feature type="transmembrane region" description="Helical" evidence="1">
    <location>
        <begin position="21"/>
        <end position="45"/>
    </location>
</feature>
<feature type="transmembrane region" description="Helical" evidence="1">
    <location>
        <begin position="271"/>
        <end position="291"/>
    </location>
</feature>
<reference evidence="2 3" key="1">
    <citation type="submission" date="2017-04" db="EMBL/GenBank/DDBJ databases">
        <authorList>
            <person name="Afonso C.L."/>
            <person name="Miller P.J."/>
            <person name="Scott M.A."/>
            <person name="Spackman E."/>
            <person name="Goraichik I."/>
            <person name="Dimitrov K.M."/>
            <person name="Suarez D.L."/>
            <person name="Swayne D.E."/>
        </authorList>
    </citation>
    <scope>NUCLEOTIDE SEQUENCE [LARGE SCALE GENOMIC DNA]</scope>
    <source>
        <strain evidence="2 3">A2P</strain>
    </source>
</reference>
<keyword evidence="1" id="KW-1133">Transmembrane helix</keyword>
<dbReference type="Pfam" id="PF16933">
    <property type="entry name" value="PelG"/>
    <property type="match status" value="1"/>
</dbReference>
<feature type="transmembrane region" description="Helical" evidence="1">
    <location>
        <begin position="395"/>
        <end position="413"/>
    </location>
</feature>
<gene>
    <name evidence="2" type="ORF">SAMN02982917_2919</name>
</gene>
<dbReference type="InterPro" id="IPR031617">
    <property type="entry name" value="PelG"/>
</dbReference>
<dbReference type="EMBL" id="FXAK01000005">
    <property type="protein sequence ID" value="SMF52774.1"/>
    <property type="molecule type" value="Genomic_DNA"/>
</dbReference>
<evidence type="ECO:0000313" key="3">
    <source>
        <dbReference type="Proteomes" id="UP000192936"/>
    </source>
</evidence>
<keyword evidence="1" id="KW-0472">Membrane</keyword>
<organism evidence="2 3">
    <name type="scientific">Azospirillum oryzae</name>
    <dbReference type="NCBI Taxonomy" id="286727"/>
    <lineage>
        <taxon>Bacteria</taxon>
        <taxon>Pseudomonadati</taxon>
        <taxon>Pseudomonadota</taxon>
        <taxon>Alphaproteobacteria</taxon>
        <taxon>Rhodospirillales</taxon>
        <taxon>Azospirillaceae</taxon>
        <taxon>Azospirillum</taxon>
    </lineage>
</organism>
<feature type="transmembrane region" description="Helical" evidence="1">
    <location>
        <begin position="419"/>
        <end position="439"/>
    </location>
</feature>
<feature type="transmembrane region" description="Helical" evidence="1">
    <location>
        <begin position="159"/>
        <end position="180"/>
    </location>
</feature>
<accession>A0A1X7FIE9</accession>
<feature type="transmembrane region" description="Helical" evidence="1">
    <location>
        <begin position="333"/>
        <end position="359"/>
    </location>
</feature>
<evidence type="ECO:0000313" key="2">
    <source>
        <dbReference type="EMBL" id="SMF52774.1"/>
    </source>
</evidence>
<feature type="transmembrane region" description="Helical" evidence="1">
    <location>
        <begin position="229"/>
        <end position="251"/>
    </location>
</feature>
<feature type="transmembrane region" description="Helical" evidence="1">
    <location>
        <begin position="100"/>
        <end position="122"/>
    </location>
</feature>
<proteinExistence type="predicted"/>
<evidence type="ECO:0000256" key="1">
    <source>
        <dbReference type="SAM" id="Phobius"/>
    </source>
</evidence>